<protein>
    <submittedName>
        <fullName evidence="6">DUF4349 domain-containing protein</fullName>
    </submittedName>
</protein>
<dbReference type="InterPro" id="IPR025645">
    <property type="entry name" value="DUF4349"/>
</dbReference>
<keyword evidence="7" id="KW-1185">Reference proteome</keyword>
<evidence type="ECO:0000313" key="7">
    <source>
        <dbReference type="Proteomes" id="UP000310458"/>
    </source>
</evidence>
<gene>
    <name evidence="6" type="ORF">FEF26_13285</name>
</gene>
<keyword evidence="3" id="KW-0812">Transmembrane</keyword>
<feature type="signal peptide" evidence="4">
    <location>
        <begin position="1"/>
        <end position="24"/>
    </location>
</feature>
<organism evidence="6 7">
    <name type="scientific">Nesterenkonia salmonea</name>
    <dbReference type="NCBI Taxonomy" id="1804987"/>
    <lineage>
        <taxon>Bacteria</taxon>
        <taxon>Bacillati</taxon>
        <taxon>Actinomycetota</taxon>
        <taxon>Actinomycetes</taxon>
        <taxon>Micrococcales</taxon>
        <taxon>Micrococcaceae</taxon>
        <taxon>Nesterenkonia</taxon>
    </lineage>
</organism>
<keyword evidence="1" id="KW-0175">Coiled coil</keyword>
<feature type="coiled-coil region" evidence="1">
    <location>
        <begin position="151"/>
        <end position="208"/>
    </location>
</feature>
<dbReference type="EMBL" id="VAVZ01000044">
    <property type="protein sequence ID" value="TLP93504.1"/>
    <property type="molecule type" value="Genomic_DNA"/>
</dbReference>
<feature type="region of interest" description="Disordered" evidence="2">
    <location>
        <begin position="284"/>
        <end position="322"/>
    </location>
</feature>
<evidence type="ECO:0000256" key="2">
    <source>
        <dbReference type="SAM" id="MobiDB-lite"/>
    </source>
</evidence>
<keyword evidence="3" id="KW-0472">Membrane</keyword>
<feature type="chain" id="PRO_5024339331" evidence="4">
    <location>
        <begin position="25"/>
        <end position="322"/>
    </location>
</feature>
<feature type="transmembrane region" description="Helical" evidence="3">
    <location>
        <begin position="245"/>
        <end position="274"/>
    </location>
</feature>
<accession>A0A5R9B7S4</accession>
<keyword evidence="4" id="KW-0732">Signal</keyword>
<evidence type="ECO:0000256" key="3">
    <source>
        <dbReference type="SAM" id="Phobius"/>
    </source>
</evidence>
<keyword evidence="3" id="KW-1133">Transmembrane helix</keyword>
<reference evidence="6 7" key="1">
    <citation type="submission" date="2019-05" db="EMBL/GenBank/DDBJ databases">
        <title>Nesterenkonia sp. GY074 isolated from the Southern Atlantic Ocean.</title>
        <authorList>
            <person name="Zhang G."/>
        </authorList>
    </citation>
    <scope>NUCLEOTIDE SEQUENCE [LARGE SCALE GENOMIC DNA]</scope>
    <source>
        <strain evidence="6 7">GY074</strain>
    </source>
</reference>
<dbReference type="AlphaFoldDB" id="A0A5R9B7S4"/>
<evidence type="ECO:0000256" key="4">
    <source>
        <dbReference type="SAM" id="SignalP"/>
    </source>
</evidence>
<feature type="domain" description="DUF4349" evidence="5">
    <location>
        <begin position="64"/>
        <end position="269"/>
    </location>
</feature>
<sequence length="322" mass="34224">MRLELRWCAVLVMALFTLASCSSAEDGIEGPEVEEGGAAEAIDTDDAVADSPGDVPGEDSEADRQVVTTASAVVEVDNTREASQSVLDQVVGVGGHVEAREENTDDDGRPTHARLTVRVPAEDLNDVIESLESVGDVTELSESARDVTGTVRDLDARIEALQTSADRLIEIMGEADTAEELLQVETTLSERQADLESLQAERNALGDQVSMSTLHVTLSTEPVSEVEADGFMGGLQTGWNGLVGFINAVLVITGAALPWFAVFAVPAGIAIVLIRKRMHRRRPKVAPVCEGSTGPQPEPRPVPEEADPVNEATPADGQTDRH</sequence>
<name>A0A5R9B7S4_9MICC</name>
<dbReference type="Pfam" id="PF14257">
    <property type="entry name" value="DUF4349"/>
    <property type="match status" value="1"/>
</dbReference>
<proteinExistence type="predicted"/>
<evidence type="ECO:0000313" key="6">
    <source>
        <dbReference type="EMBL" id="TLP93504.1"/>
    </source>
</evidence>
<comment type="caution">
    <text evidence="6">The sequence shown here is derived from an EMBL/GenBank/DDBJ whole genome shotgun (WGS) entry which is preliminary data.</text>
</comment>
<feature type="region of interest" description="Disordered" evidence="2">
    <location>
        <begin position="40"/>
        <end position="64"/>
    </location>
</feature>
<dbReference type="PROSITE" id="PS51257">
    <property type="entry name" value="PROKAR_LIPOPROTEIN"/>
    <property type="match status" value="1"/>
</dbReference>
<dbReference type="Proteomes" id="UP000310458">
    <property type="component" value="Unassembled WGS sequence"/>
</dbReference>
<evidence type="ECO:0000256" key="1">
    <source>
        <dbReference type="SAM" id="Coils"/>
    </source>
</evidence>
<dbReference type="OrthoDB" id="186919at2"/>
<evidence type="ECO:0000259" key="5">
    <source>
        <dbReference type="Pfam" id="PF14257"/>
    </source>
</evidence>